<dbReference type="Proteomes" id="UP000734854">
    <property type="component" value="Unassembled WGS sequence"/>
</dbReference>
<evidence type="ECO:0000313" key="17">
    <source>
        <dbReference type="EMBL" id="KAG6509383.1"/>
    </source>
</evidence>
<feature type="transmembrane region" description="Helical" evidence="15">
    <location>
        <begin position="375"/>
        <end position="399"/>
    </location>
</feature>
<keyword evidence="5" id="KW-0732">Signal</keyword>
<evidence type="ECO:0000256" key="4">
    <source>
        <dbReference type="ARBA" id="ARBA00022692"/>
    </source>
</evidence>
<evidence type="ECO:0000256" key="1">
    <source>
        <dbReference type="ARBA" id="ARBA00004162"/>
    </source>
</evidence>
<comment type="similarity">
    <text evidence="12">Belongs to the protein kinase superfamily.</text>
</comment>
<dbReference type="CDD" id="cd14066">
    <property type="entry name" value="STKc_IRAK"/>
    <property type="match status" value="1"/>
</dbReference>
<name>A0A8J5LDV4_ZINOF</name>
<dbReference type="Pfam" id="PF08263">
    <property type="entry name" value="LRRNT_2"/>
    <property type="match status" value="1"/>
</dbReference>
<dbReference type="GO" id="GO:0004672">
    <property type="term" value="F:protein kinase activity"/>
    <property type="evidence" value="ECO:0007669"/>
    <property type="project" value="InterPro"/>
</dbReference>
<dbReference type="InterPro" id="IPR050994">
    <property type="entry name" value="At_inactive_RLKs"/>
</dbReference>
<feature type="domain" description="Protein kinase" evidence="16">
    <location>
        <begin position="451"/>
        <end position="725"/>
    </location>
</feature>
<dbReference type="AlphaFoldDB" id="A0A8J5LDV4"/>
<dbReference type="Pfam" id="PF00560">
    <property type="entry name" value="LRR_1"/>
    <property type="match status" value="2"/>
</dbReference>
<evidence type="ECO:0000256" key="12">
    <source>
        <dbReference type="ARBA" id="ARBA00038349"/>
    </source>
</evidence>
<dbReference type="FunFam" id="3.80.10.10:FF:000731">
    <property type="entry name" value="Leucine-rich repeat receptor-like protein kinase"/>
    <property type="match status" value="1"/>
</dbReference>
<evidence type="ECO:0000256" key="11">
    <source>
        <dbReference type="ARBA" id="ARBA00023170"/>
    </source>
</evidence>
<dbReference type="Pfam" id="PF00069">
    <property type="entry name" value="Pkinase"/>
    <property type="match status" value="1"/>
</dbReference>
<dbReference type="SUPFAM" id="SSF56112">
    <property type="entry name" value="Protein kinase-like (PK-like)"/>
    <property type="match status" value="1"/>
</dbReference>
<keyword evidence="8 13" id="KW-0067">ATP-binding</keyword>
<comment type="subcellular location">
    <subcellularLocation>
        <location evidence="1">Cell membrane</location>
        <topology evidence="1">Single-pass membrane protein</topology>
    </subcellularLocation>
</comment>
<sequence>MAMEWGSEGEAMVSLIKGDHILHEEKIGFERRKAGKRSHEPGTSKMPGFLSFLLRLQCSPTRIQLEDRLPFFPGDHYEFSTGRVARLESMEITRLTRTRLADAVPSHRLLSHLSFPKLPNVLCRFAGILCSSAETQAMIFKSLPLIFFVLCFHSFTTADLNSDEEALLTFAASVSHIKRLNWSHQKSICSSWIGVRCTTDNTRVRTLKLPGFGLNGSIRADTLGKLDALEVLSLRFNYLIDLPPDVSTILSLRSLFLQHNNLPGIMPSLSSRLNILDLSYNSLKGAIPQVFENLTQIRSLFLQNNSLSGPIPDLQLPNLKHLNLSYNNLSGAIPLSLQGFPKESFLGNPFLCGTPLPQCPETPGHKRSIWKTEGVTIAIASGVSIILILLVILILVCFFKRKHRQQSSREPGQSGTIEKPEGNSSAEEPERRGLVFFDKSSHNFDLEDLLRASAESIGKGSHGTTYKAFLEDGTTVVVKRLKDVVIRKREFEQHMEMIGRIRLHPNIVPLLAYYYSNDDKLLIYDYVPSGSFSSLLHGSKVAGCTHTSWESRVKVALGAARGIAHIHIESGGNLVHGNIKSSNILLTPELDARVCDYGLAPLFGSATALTPSRIVVGYSSPEVIETRQYTYKSDVYSFGVLLLEMLTGRAPLRSPGHDDLADLPRWVQFVVREEWTTEVFDAELMLNRKVEEEMVRMLQIAMSCIATTPDQRPTMEEVMRMIEGIRRSDSGQTVLGEEQA</sequence>
<accession>A0A8J5LDV4</accession>
<keyword evidence="2" id="KW-0597">Phosphoprotein</keyword>
<evidence type="ECO:0000256" key="9">
    <source>
        <dbReference type="ARBA" id="ARBA00022989"/>
    </source>
</evidence>
<dbReference type="InterPro" id="IPR001611">
    <property type="entry name" value="Leu-rich_rpt"/>
</dbReference>
<keyword evidence="6" id="KW-0677">Repeat</keyword>
<dbReference type="Gene3D" id="3.30.200.20">
    <property type="entry name" value="Phosphorylase Kinase, domain 1"/>
    <property type="match status" value="1"/>
</dbReference>
<keyword evidence="11" id="KW-0675">Receptor</keyword>
<dbReference type="PANTHER" id="PTHR48010">
    <property type="entry name" value="OS05G0588300 PROTEIN"/>
    <property type="match status" value="1"/>
</dbReference>
<dbReference type="InterPro" id="IPR000719">
    <property type="entry name" value="Prot_kinase_dom"/>
</dbReference>
<dbReference type="InterPro" id="IPR003591">
    <property type="entry name" value="Leu-rich_rpt_typical-subtyp"/>
</dbReference>
<evidence type="ECO:0000256" key="2">
    <source>
        <dbReference type="ARBA" id="ARBA00022553"/>
    </source>
</evidence>
<keyword evidence="4 15" id="KW-0812">Transmembrane</keyword>
<proteinExistence type="inferred from homology"/>
<dbReference type="PROSITE" id="PS50011">
    <property type="entry name" value="PROTEIN_KINASE_DOM"/>
    <property type="match status" value="1"/>
</dbReference>
<evidence type="ECO:0000313" key="18">
    <source>
        <dbReference type="Proteomes" id="UP000734854"/>
    </source>
</evidence>
<evidence type="ECO:0000256" key="7">
    <source>
        <dbReference type="ARBA" id="ARBA00022741"/>
    </source>
</evidence>
<keyword evidence="18" id="KW-1185">Reference proteome</keyword>
<dbReference type="PRINTS" id="PR00019">
    <property type="entry name" value="LEURICHRPT"/>
</dbReference>
<dbReference type="SUPFAM" id="SSF52058">
    <property type="entry name" value="L domain-like"/>
    <property type="match status" value="1"/>
</dbReference>
<dbReference type="SMART" id="SM00369">
    <property type="entry name" value="LRR_TYP"/>
    <property type="match status" value="3"/>
</dbReference>
<dbReference type="InterPro" id="IPR017441">
    <property type="entry name" value="Protein_kinase_ATP_BS"/>
</dbReference>
<dbReference type="EMBL" id="JACMSC010000008">
    <property type="protein sequence ID" value="KAG6509383.1"/>
    <property type="molecule type" value="Genomic_DNA"/>
</dbReference>
<gene>
    <name evidence="17" type="ORF">ZIOFF_027370</name>
</gene>
<keyword evidence="7 13" id="KW-0547">Nucleotide-binding</keyword>
<evidence type="ECO:0000256" key="10">
    <source>
        <dbReference type="ARBA" id="ARBA00023136"/>
    </source>
</evidence>
<protein>
    <recommendedName>
        <fullName evidence="16">Protein kinase domain-containing protein</fullName>
    </recommendedName>
</protein>
<dbReference type="InterPro" id="IPR011009">
    <property type="entry name" value="Kinase-like_dom_sf"/>
</dbReference>
<dbReference type="FunFam" id="1.10.510.10:FF:000095">
    <property type="entry name" value="protein STRUBBELIG-RECEPTOR FAMILY 8"/>
    <property type="match status" value="1"/>
</dbReference>
<feature type="region of interest" description="Disordered" evidence="14">
    <location>
        <begin position="407"/>
        <end position="430"/>
    </location>
</feature>
<comment type="caution">
    <text evidence="17">The sequence shown here is derived from an EMBL/GenBank/DDBJ whole genome shotgun (WGS) entry which is preliminary data.</text>
</comment>
<evidence type="ECO:0000256" key="6">
    <source>
        <dbReference type="ARBA" id="ARBA00022737"/>
    </source>
</evidence>
<evidence type="ECO:0000256" key="15">
    <source>
        <dbReference type="SAM" id="Phobius"/>
    </source>
</evidence>
<dbReference type="FunFam" id="3.30.200.20:FF:000307">
    <property type="entry name" value="pollen receptor-like kinase 1"/>
    <property type="match status" value="1"/>
</dbReference>
<evidence type="ECO:0000256" key="8">
    <source>
        <dbReference type="ARBA" id="ARBA00022840"/>
    </source>
</evidence>
<feature type="binding site" evidence="13">
    <location>
        <position position="488"/>
    </location>
    <ligand>
        <name>ATP</name>
        <dbReference type="ChEBI" id="CHEBI:30616"/>
    </ligand>
</feature>
<reference evidence="17 18" key="1">
    <citation type="submission" date="2020-08" db="EMBL/GenBank/DDBJ databases">
        <title>Plant Genome Project.</title>
        <authorList>
            <person name="Zhang R.-G."/>
        </authorList>
    </citation>
    <scope>NUCLEOTIDE SEQUENCE [LARGE SCALE GENOMIC DNA]</scope>
    <source>
        <tissue evidence="17">Rhizome</tissue>
    </source>
</reference>
<dbReference type="InterPro" id="IPR032675">
    <property type="entry name" value="LRR_dom_sf"/>
</dbReference>
<dbReference type="Gene3D" id="3.80.10.10">
    <property type="entry name" value="Ribonuclease Inhibitor"/>
    <property type="match status" value="2"/>
</dbReference>
<dbReference type="PANTHER" id="PTHR48010:SF59">
    <property type="entry name" value="PROTEIN KINASE DOMAIN-CONTAINING PROTEIN"/>
    <property type="match status" value="1"/>
</dbReference>
<evidence type="ECO:0000256" key="13">
    <source>
        <dbReference type="PROSITE-ProRule" id="PRU10141"/>
    </source>
</evidence>
<evidence type="ECO:0000256" key="5">
    <source>
        <dbReference type="ARBA" id="ARBA00022729"/>
    </source>
</evidence>
<dbReference type="Gene3D" id="1.10.510.10">
    <property type="entry name" value="Transferase(Phosphotransferase) domain 1"/>
    <property type="match status" value="1"/>
</dbReference>
<evidence type="ECO:0000256" key="3">
    <source>
        <dbReference type="ARBA" id="ARBA00022614"/>
    </source>
</evidence>
<feature type="compositionally biased region" description="Polar residues" evidence="14">
    <location>
        <begin position="408"/>
        <end position="426"/>
    </location>
</feature>
<dbReference type="PROSITE" id="PS00107">
    <property type="entry name" value="PROTEIN_KINASE_ATP"/>
    <property type="match status" value="1"/>
</dbReference>
<keyword evidence="3" id="KW-0433">Leucine-rich repeat</keyword>
<evidence type="ECO:0000256" key="14">
    <source>
        <dbReference type="SAM" id="MobiDB-lite"/>
    </source>
</evidence>
<dbReference type="InterPro" id="IPR013210">
    <property type="entry name" value="LRR_N_plant-typ"/>
</dbReference>
<dbReference type="GO" id="GO:0005524">
    <property type="term" value="F:ATP binding"/>
    <property type="evidence" value="ECO:0007669"/>
    <property type="project" value="UniProtKB-UniRule"/>
</dbReference>
<organism evidence="17 18">
    <name type="scientific">Zingiber officinale</name>
    <name type="common">Ginger</name>
    <name type="synonym">Amomum zingiber</name>
    <dbReference type="NCBI Taxonomy" id="94328"/>
    <lineage>
        <taxon>Eukaryota</taxon>
        <taxon>Viridiplantae</taxon>
        <taxon>Streptophyta</taxon>
        <taxon>Embryophyta</taxon>
        <taxon>Tracheophyta</taxon>
        <taxon>Spermatophyta</taxon>
        <taxon>Magnoliopsida</taxon>
        <taxon>Liliopsida</taxon>
        <taxon>Zingiberales</taxon>
        <taxon>Zingiberaceae</taxon>
        <taxon>Zingiber</taxon>
    </lineage>
</organism>
<keyword evidence="10 15" id="KW-0472">Membrane</keyword>
<evidence type="ECO:0000259" key="16">
    <source>
        <dbReference type="PROSITE" id="PS50011"/>
    </source>
</evidence>
<dbReference type="GO" id="GO:0005886">
    <property type="term" value="C:plasma membrane"/>
    <property type="evidence" value="ECO:0007669"/>
    <property type="project" value="UniProtKB-SubCell"/>
</dbReference>
<keyword evidence="9 15" id="KW-1133">Transmembrane helix</keyword>
<dbReference type="PROSITE" id="PS51450">
    <property type="entry name" value="LRR"/>
    <property type="match status" value="1"/>
</dbReference>